<dbReference type="InterPro" id="IPR046022">
    <property type="entry name" value="DUF5979"/>
</dbReference>
<evidence type="ECO:0000256" key="2">
    <source>
        <dbReference type="SAM" id="Phobius"/>
    </source>
</evidence>
<dbReference type="PANTHER" id="PTHR34819">
    <property type="entry name" value="LARGE CYSTEINE-RICH PERIPLASMIC PROTEIN OMCB"/>
    <property type="match status" value="1"/>
</dbReference>
<keyword evidence="2" id="KW-1133">Transmembrane helix</keyword>
<evidence type="ECO:0000259" key="4">
    <source>
        <dbReference type="Pfam" id="PF19407"/>
    </source>
</evidence>
<keyword evidence="6" id="KW-1185">Reference proteome</keyword>
<dbReference type="NCBIfam" id="TIGR01451">
    <property type="entry name" value="B_ant_repeat"/>
    <property type="match status" value="2"/>
</dbReference>
<evidence type="ECO:0000313" key="6">
    <source>
        <dbReference type="Proteomes" id="UP000541033"/>
    </source>
</evidence>
<gene>
    <name evidence="5" type="ORF">FHX76_002304</name>
</gene>
<dbReference type="Proteomes" id="UP000541033">
    <property type="component" value="Unassembled WGS sequence"/>
</dbReference>
<keyword evidence="2" id="KW-0812">Transmembrane</keyword>
<keyword evidence="2" id="KW-0472">Membrane</keyword>
<dbReference type="InterPro" id="IPR051172">
    <property type="entry name" value="Chlamydia_OmcB"/>
</dbReference>
<evidence type="ECO:0000313" key="5">
    <source>
        <dbReference type="EMBL" id="NIH54408.1"/>
    </source>
</evidence>
<name>A0A7X5R2D0_9MICO</name>
<feature type="compositionally biased region" description="Pro residues" evidence="1">
    <location>
        <begin position="1432"/>
        <end position="1444"/>
    </location>
</feature>
<dbReference type="PANTHER" id="PTHR34819:SF5">
    <property type="entry name" value="CONSERVED REPEAT DOMAIN PROTEIN"/>
    <property type="match status" value="1"/>
</dbReference>
<comment type="caution">
    <text evidence="5">The sequence shown here is derived from an EMBL/GenBank/DDBJ whole genome shotgun (WGS) entry which is preliminary data.</text>
</comment>
<proteinExistence type="predicted"/>
<reference evidence="5 6" key="1">
    <citation type="submission" date="2020-02" db="EMBL/GenBank/DDBJ databases">
        <title>Sequencing the genomes of 1000 actinobacteria strains.</title>
        <authorList>
            <person name="Klenk H.-P."/>
        </authorList>
    </citation>
    <scope>NUCLEOTIDE SEQUENCE [LARGE SCALE GENOMIC DNA]</scope>
    <source>
        <strain evidence="5 6">DSM 27960</strain>
    </source>
</reference>
<dbReference type="InterPro" id="IPR047589">
    <property type="entry name" value="DUF11_rpt"/>
</dbReference>
<organism evidence="5 6">
    <name type="scientific">Lysinibacter cavernae</name>
    <dbReference type="NCBI Taxonomy" id="1640652"/>
    <lineage>
        <taxon>Bacteria</taxon>
        <taxon>Bacillati</taxon>
        <taxon>Actinomycetota</taxon>
        <taxon>Actinomycetes</taxon>
        <taxon>Micrococcales</taxon>
        <taxon>Microbacteriaceae</taxon>
        <taxon>Lysinibacter</taxon>
    </lineage>
</organism>
<keyword evidence="3" id="KW-0732">Signal</keyword>
<evidence type="ECO:0000256" key="3">
    <source>
        <dbReference type="SAM" id="SignalP"/>
    </source>
</evidence>
<feature type="signal peptide" evidence="3">
    <location>
        <begin position="1"/>
        <end position="25"/>
    </location>
</feature>
<feature type="domain" description="DUF5979" evidence="4">
    <location>
        <begin position="1326"/>
        <end position="1429"/>
    </location>
</feature>
<evidence type="ECO:0000256" key="1">
    <source>
        <dbReference type="SAM" id="MobiDB-lite"/>
    </source>
</evidence>
<protein>
    <submittedName>
        <fullName evidence="5">Putative repeat protein (TIGR01451 family)</fullName>
    </submittedName>
</protein>
<dbReference type="RefSeq" id="WP_167150790.1">
    <property type="nucleotide sequence ID" value="NZ_JAAMOX010000002.1"/>
</dbReference>
<feature type="chain" id="PRO_5031349333" evidence="3">
    <location>
        <begin position="26"/>
        <end position="1497"/>
    </location>
</feature>
<accession>A0A7X5R2D0</accession>
<feature type="transmembrane region" description="Helical" evidence="2">
    <location>
        <begin position="1466"/>
        <end position="1485"/>
    </location>
</feature>
<feature type="region of interest" description="Disordered" evidence="1">
    <location>
        <begin position="1432"/>
        <end position="1458"/>
    </location>
</feature>
<dbReference type="EMBL" id="JAAMOX010000002">
    <property type="protein sequence ID" value="NIH54408.1"/>
    <property type="molecule type" value="Genomic_DNA"/>
</dbReference>
<dbReference type="Pfam" id="PF19407">
    <property type="entry name" value="DUF5979"/>
    <property type="match status" value="1"/>
</dbReference>
<sequence>MKRWQTFLATTVVVALAFGAQPALAAVDDATLSISKTNTAVNGQVEPGGKFAYEFEANCTSINFDCLGAVFTDTLPPEFTVDTLPTSTTEYDVSFDPDTRVLTITFLQALNTPVGAGLKAGDGFTFEVGMSLPVGATVPDGTVISNTASLSGENALEDTDTSDVTVVLAREVKPVVTKAWAPSGSFTGTNSQSTIILGVHNSSSPSLEVTSLSVDDVSADVFEYVDVTSISLDSFPAGANVAELFVDTGNGFVLVGSRDAVGEFTFPAGTDASDVVGVRVVYRNSDGLALPTDPTNGNVSISVQLRDTKRSDGTLISVTERQTIENCATPSAVEAELGTVTGEQACVNHFIYPPTAELQVAKAFFPDANGNFAQDAGEYAVVGRDSGVSASIDVTNSASFPLGTIVISEPSAAGTEFDDADLSTIRLRFPTGATTASVLVRYEDGTSNEVEYAPNSAQPISVEKTGTRVTSVVVTYTGIAADGTPLIEPGSVSGLDVHGTIPGDLLTNEDLAGGTSPGVDNCAAATGTSVLGNSTGSAAGRGCATLEVVEPFTEFNGTKTSNHPNVTAGQPVTYRLTASNNGTVPMITPVLSDPPLTPQGMPDPNYQNLFEFLALERARVISPTGDDAVTLELLHLDDETGEGTWIPYSDSLPDTIPAMAIRATVNGVIMPASSVVIELTFEKRPSAEDGVVLRNCFTLNAGNLDPVDPRCAPQIVIGPRQDSAALNKRIEPAELPEFVPGRPAQTATVTLQVTNTGNVNAKNLTVEDTSEGFFDAVDFTGVTAIKYPTGSDRATLEYFLTDGTWTPPVETRTTGAQTLPPGVDAATVVGVRAVFTGDPLGESGGAVMTSCDAGGACRGEVAFAVSPRESLRSDAEAAIPETLVNTVNGSYITLPVDGNAAEPQVIPPADADLEFVDGSQQLDVQKTPNTNMAPGVSQVFHLQVKNTGTGNIPNILVVDELPEGLSFDESFVGDTIEGVVQPFRIVDALVPAGTPPVPAPVLTIIRDGEQVRQLQWAFPSDWVLPPSSEFAIEIAASLSPGVRAGETVTNTMGATSDGNDSFSCADPARSETDGIGDGLYCTDTAEVVTQAGAGFETRKWVAGDAALGWYNNRTNEYVETGSDTCPVLQHGGDAYTMTPCVALTNPGDNYKYAIKVVNAGTEPARHMVIVDRLPVLNDNGVIQPNRGTEWDNAPTLVGPPAVVHDSASAEVRYAPSADLCLDDLDLNNAQVCAADTWLEPFESTSPAFEADIVFGDDNLLEPAQSFIIAFEMTAPVQITQVHDVAPTVAWNSIARSAETVRENGQPRYLSVLEPLKVGIGVAFGGFDVSKSIGSNAAGVDPEALTYGFSYACTLPWLDDPDAAPISGVTTITGAGETRVPGIPAGADCSVWESDTAGGISDHPESDPVEFVIPRNGSGQTVTASVVNTFPATPPTVVPPTPSTPGTPSAPSGSLSNTGSTMPVEQWGIAALLMLVGAGILAARWVSRRRFSEREETF</sequence>